<proteinExistence type="predicted"/>
<accession>A0A8J4E768</accession>
<dbReference type="Proteomes" id="UP000612585">
    <property type="component" value="Unassembled WGS sequence"/>
</dbReference>
<organism evidence="1 2">
    <name type="scientific">Virgisporangium aurantiacum</name>
    <dbReference type="NCBI Taxonomy" id="175570"/>
    <lineage>
        <taxon>Bacteria</taxon>
        <taxon>Bacillati</taxon>
        <taxon>Actinomycetota</taxon>
        <taxon>Actinomycetes</taxon>
        <taxon>Micromonosporales</taxon>
        <taxon>Micromonosporaceae</taxon>
        <taxon>Virgisporangium</taxon>
    </lineage>
</organism>
<sequence length="158" mass="17782">MTGFDEWLPRRVAAADALLLDDIVVPVSPETSRGLVDVLRSWWEHLAKFEADLLLPPDDHSIWGAHDYVAGLIIRDRLAGAISRLDPTLAGRIDSAVSEVDRRFTDFTEHDDDGCTGRVDGRVDPGRGWWWRRVPIRGPIREELRLHYGHQGAPAGQE</sequence>
<dbReference type="EMBL" id="BOPG01000111">
    <property type="protein sequence ID" value="GIJ64211.1"/>
    <property type="molecule type" value="Genomic_DNA"/>
</dbReference>
<dbReference type="RefSeq" id="WP_204012302.1">
    <property type="nucleotide sequence ID" value="NZ_BOPG01000111.1"/>
</dbReference>
<gene>
    <name evidence="1" type="ORF">Vau01_117270</name>
</gene>
<evidence type="ECO:0000313" key="1">
    <source>
        <dbReference type="EMBL" id="GIJ64211.1"/>
    </source>
</evidence>
<reference evidence="1" key="1">
    <citation type="submission" date="2021-01" db="EMBL/GenBank/DDBJ databases">
        <title>Whole genome shotgun sequence of Virgisporangium aurantiacum NBRC 16421.</title>
        <authorList>
            <person name="Komaki H."/>
            <person name="Tamura T."/>
        </authorList>
    </citation>
    <scope>NUCLEOTIDE SEQUENCE</scope>
    <source>
        <strain evidence="1">NBRC 16421</strain>
    </source>
</reference>
<comment type="caution">
    <text evidence="1">The sequence shown here is derived from an EMBL/GenBank/DDBJ whole genome shotgun (WGS) entry which is preliminary data.</text>
</comment>
<name>A0A8J4E768_9ACTN</name>
<protein>
    <submittedName>
        <fullName evidence="1">Uncharacterized protein</fullName>
    </submittedName>
</protein>
<dbReference type="AlphaFoldDB" id="A0A8J4E768"/>
<evidence type="ECO:0000313" key="2">
    <source>
        <dbReference type="Proteomes" id="UP000612585"/>
    </source>
</evidence>
<keyword evidence="2" id="KW-1185">Reference proteome</keyword>